<dbReference type="Gene3D" id="1.10.150.20">
    <property type="entry name" value="5' to 3' exonuclease, C-terminal subdomain"/>
    <property type="match status" value="1"/>
</dbReference>
<evidence type="ECO:0000259" key="9">
    <source>
        <dbReference type="PROSITE" id="PS50165"/>
    </source>
</evidence>
<dbReference type="GO" id="GO:0009432">
    <property type="term" value="P:SOS response"/>
    <property type="evidence" value="ECO:0007669"/>
    <property type="project" value="UniProtKB-UniRule"/>
</dbReference>
<gene>
    <name evidence="6 10" type="primary">uvrC</name>
    <name evidence="10" type="ORF">ENV70_05575</name>
</gene>
<dbReference type="InterPro" id="IPR001943">
    <property type="entry name" value="UVR_dom"/>
</dbReference>
<dbReference type="GO" id="GO:0009380">
    <property type="term" value="C:excinuclease repair complex"/>
    <property type="evidence" value="ECO:0007669"/>
    <property type="project" value="InterPro"/>
</dbReference>
<proteinExistence type="inferred from homology"/>
<evidence type="ECO:0000256" key="2">
    <source>
        <dbReference type="ARBA" id="ARBA00022763"/>
    </source>
</evidence>
<dbReference type="Pfam" id="PF01541">
    <property type="entry name" value="GIY-YIG"/>
    <property type="match status" value="1"/>
</dbReference>
<dbReference type="PROSITE" id="PS50165">
    <property type="entry name" value="UVRC"/>
    <property type="match status" value="1"/>
</dbReference>
<dbReference type="AlphaFoldDB" id="A0A7C6EH74"/>
<dbReference type="GO" id="GO:0005737">
    <property type="term" value="C:cytoplasm"/>
    <property type="evidence" value="ECO:0007669"/>
    <property type="project" value="UniProtKB-SubCell"/>
</dbReference>
<keyword evidence="6" id="KW-0742">SOS response</keyword>
<organism evidence="10">
    <name type="scientific">candidate division WOR-3 bacterium</name>
    <dbReference type="NCBI Taxonomy" id="2052148"/>
    <lineage>
        <taxon>Bacteria</taxon>
        <taxon>Bacteria division WOR-3</taxon>
    </lineage>
</organism>
<accession>A0A7C6EH74</accession>
<dbReference type="InterPro" id="IPR035901">
    <property type="entry name" value="GIY-YIG_endonuc_sf"/>
</dbReference>
<dbReference type="InterPro" id="IPR000305">
    <property type="entry name" value="GIY-YIG_endonuc"/>
</dbReference>
<comment type="function">
    <text evidence="6">The UvrABC repair system catalyzes the recognition and processing of DNA lesions. UvrC both incises the 5' and 3' sides of the lesion. The N-terminal half is responsible for the 3' incision and the C-terminal half is responsible for the 5' incision.</text>
</comment>
<dbReference type="NCBIfam" id="TIGR00194">
    <property type="entry name" value="uvrC"/>
    <property type="match status" value="1"/>
</dbReference>
<evidence type="ECO:0000256" key="1">
    <source>
        <dbReference type="ARBA" id="ARBA00022490"/>
    </source>
</evidence>
<dbReference type="PANTHER" id="PTHR30562">
    <property type="entry name" value="UVRC/OXIDOREDUCTASE"/>
    <property type="match status" value="1"/>
</dbReference>
<dbReference type="SUPFAM" id="SSF46600">
    <property type="entry name" value="C-terminal UvrC-binding domain of UvrB"/>
    <property type="match status" value="1"/>
</dbReference>
<comment type="subunit">
    <text evidence="6">Interacts with UvrB in an incision complex.</text>
</comment>
<keyword evidence="5 6" id="KW-0234">DNA repair</keyword>
<dbReference type="InterPro" id="IPR047296">
    <property type="entry name" value="GIY-YIG_UvrC_Cho"/>
</dbReference>
<dbReference type="SMART" id="SM00465">
    <property type="entry name" value="GIYc"/>
    <property type="match status" value="1"/>
</dbReference>
<feature type="domain" description="GIY-YIG" evidence="8">
    <location>
        <begin position="14"/>
        <end position="90"/>
    </location>
</feature>
<dbReference type="SUPFAM" id="SSF82771">
    <property type="entry name" value="GIY-YIG endonuclease"/>
    <property type="match status" value="1"/>
</dbReference>
<protein>
    <recommendedName>
        <fullName evidence="6">UvrABC system protein C</fullName>
        <shortName evidence="6">Protein UvrC</shortName>
    </recommendedName>
    <alternativeName>
        <fullName evidence="6">Excinuclease ABC subunit C</fullName>
    </alternativeName>
</protein>
<dbReference type="NCBIfam" id="NF001824">
    <property type="entry name" value="PRK00558.1-5"/>
    <property type="match status" value="1"/>
</dbReference>
<dbReference type="InterPro" id="IPR010994">
    <property type="entry name" value="RuvA_2-like"/>
</dbReference>
<dbReference type="InterPro" id="IPR036876">
    <property type="entry name" value="UVR_dom_sf"/>
</dbReference>
<keyword evidence="3 6" id="KW-0228">DNA excision</keyword>
<dbReference type="Gene3D" id="3.30.420.340">
    <property type="entry name" value="UvrC, RNAse H endonuclease domain"/>
    <property type="match status" value="1"/>
</dbReference>
<feature type="domain" description="UvrC family homology region profile" evidence="9">
    <location>
        <begin position="251"/>
        <end position="472"/>
    </location>
</feature>
<dbReference type="InterPro" id="IPR001162">
    <property type="entry name" value="UvrC_RNase_H_dom"/>
</dbReference>
<name>A0A7C6EH74_UNCW3</name>
<keyword evidence="1 6" id="KW-0963">Cytoplasm</keyword>
<evidence type="ECO:0000259" key="8">
    <source>
        <dbReference type="PROSITE" id="PS50164"/>
    </source>
</evidence>
<dbReference type="InterPro" id="IPR004791">
    <property type="entry name" value="UvrC"/>
</dbReference>
<dbReference type="PROSITE" id="PS50164">
    <property type="entry name" value="GIY_YIG"/>
    <property type="match status" value="1"/>
</dbReference>
<keyword evidence="2 6" id="KW-0227">DNA damage</keyword>
<keyword evidence="4 6" id="KW-0267">Excision nuclease</keyword>
<dbReference type="GO" id="GO:0006289">
    <property type="term" value="P:nucleotide-excision repair"/>
    <property type="evidence" value="ECO:0007669"/>
    <property type="project" value="UniProtKB-UniRule"/>
</dbReference>
<dbReference type="CDD" id="cd10434">
    <property type="entry name" value="GIY-YIG_UvrC_Cho"/>
    <property type="match status" value="1"/>
</dbReference>
<dbReference type="PANTHER" id="PTHR30562:SF1">
    <property type="entry name" value="UVRABC SYSTEM PROTEIN C"/>
    <property type="match status" value="1"/>
</dbReference>
<dbReference type="FunFam" id="3.40.1440.10:FF:000001">
    <property type="entry name" value="UvrABC system protein C"/>
    <property type="match status" value="1"/>
</dbReference>
<evidence type="ECO:0000313" key="10">
    <source>
        <dbReference type="EMBL" id="HHS63064.1"/>
    </source>
</evidence>
<evidence type="ECO:0000256" key="6">
    <source>
        <dbReference type="HAMAP-Rule" id="MF_00203"/>
    </source>
</evidence>
<dbReference type="Pfam" id="PF14520">
    <property type="entry name" value="HHH_5"/>
    <property type="match status" value="1"/>
</dbReference>
<evidence type="ECO:0000256" key="5">
    <source>
        <dbReference type="ARBA" id="ARBA00023204"/>
    </source>
</evidence>
<comment type="similarity">
    <text evidence="6">Belongs to the UvrC family.</text>
</comment>
<dbReference type="EMBL" id="DTHJ01000117">
    <property type="protein sequence ID" value="HHS63064.1"/>
    <property type="molecule type" value="Genomic_DNA"/>
</dbReference>
<dbReference type="GO" id="GO:0003677">
    <property type="term" value="F:DNA binding"/>
    <property type="evidence" value="ECO:0007669"/>
    <property type="project" value="UniProtKB-UniRule"/>
</dbReference>
<reference evidence="10" key="1">
    <citation type="journal article" date="2020" name="mSystems">
        <title>Genome- and Community-Level Interaction Insights into Carbon Utilization and Element Cycling Functions of Hydrothermarchaeota in Hydrothermal Sediment.</title>
        <authorList>
            <person name="Zhou Z."/>
            <person name="Liu Y."/>
            <person name="Xu W."/>
            <person name="Pan J."/>
            <person name="Luo Z.H."/>
            <person name="Li M."/>
        </authorList>
    </citation>
    <scope>NUCLEOTIDE SEQUENCE [LARGE SCALE GENOMIC DNA]</scope>
    <source>
        <strain evidence="10">SpSt-783</strain>
    </source>
</reference>
<evidence type="ECO:0000256" key="4">
    <source>
        <dbReference type="ARBA" id="ARBA00022881"/>
    </source>
</evidence>
<comment type="caution">
    <text evidence="10">The sequence shown here is derived from an EMBL/GenBank/DDBJ whole genome shotgun (WGS) entry which is preliminary data.</text>
</comment>
<evidence type="ECO:0000256" key="3">
    <source>
        <dbReference type="ARBA" id="ARBA00022769"/>
    </source>
</evidence>
<dbReference type="InterPro" id="IPR050066">
    <property type="entry name" value="UvrABC_protein_C"/>
</dbReference>
<dbReference type="HAMAP" id="MF_00203">
    <property type="entry name" value="UvrC"/>
    <property type="match status" value="1"/>
</dbReference>
<dbReference type="Pfam" id="PF08459">
    <property type="entry name" value="UvrC_RNaseH_dom"/>
    <property type="match status" value="1"/>
</dbReference>
<dbReference type="Gene3D" id="3.40.1440.10">
    <property type="entry name" value="GIY-YIG endonuclease"/>
    <property type="match status" value="1"/>
</dbReference>
<dbReference type="PROSITE" id="PS50151">
    <property type="entry name" value="UVR"/>
    <property type="match status" value="1"/>
</dbReference>
<dbReference type="Pfam" id="PF22920">
    <property type="entry name" value="UvrC_RNaseH"/>
    <property type="match status" value="1"/>
</dbReference>
<comment type="subcellular location">
    <subcellularLocation>
        <location evidence="6">Cytoplasm</location>
    </subcellularLocation>
</comment>
<dbReference type="GO" id="GO:0009381">
    <property type="term" value="F:excinuclease ABC activity"/>
    <property type="evidence" value="ECO:0007669"/>
    <property type="project" value="UniProtKB-UniRule"/>
</dbReference>
<dbReference type="InterPro" id="IPR038476">
    <property type="entry name" value="UvrC_RNase_H_dom_sf"/>
</dbReference>
<dbReference type="SUPFAM" id="SSF47781">
    <property type="entry name" value="RuvA domain 2-like"/>
    <property type="match status" value="1"/>
</dbReference>
<dbReference type="SMART" id="SM00278">
    <property type="entry name" value="HhH1"/>
    <property type="match status" value="2"/>
</dbReference>
<dbReference type="InterPro" id="IPR003583">
    <property type="entry name" value="Hlx-hairpin-Hlx_DNA-bd_motif"/>
</dbReference>
<sequence>MENIVKQKIDQAPSAPGVYIFKNQKNKPLYIGKANNLKNRLSSYLKNPDPRINKIMANSSDIDIIITNSDTEALTLEESLIKLHKPKYNIRLKDDKKFPYLKITTQEEFPRIFFTRNLKQDGSLIFGPYTSARALRQTRDALCKIFKLASCNKDFTKPIPRPCLSAYIGRCSAPCVRKISREEYQSLVKKAIKFLKGESDELAKAIEERMWDYAKKENFEAAKILRDELFAIRRITQRQKIVTNDGVNRDVIGFARSGVHSTACLFRIRENRLISKEIYHLKIPKNEIDENIISAFIRLIYTHISFLPEEIIVAKEPSDWEIQKKWFEEKGVRIKLVVPSKIELKNLLVWAEKNAETELAGVVIAKKTPTPIIELQNILRLEKPPRWIEAFDISNLKEKFAVGSSVAFYDGKPNKKLYRHYRIKRVKGQNDFAMIQEIVARRLDDIKSNNQMPDILLIDGGKAQQNAALEVIKKIDLPISVFAIAKRSDQLYYPDGRVVSLPSLSRSVVLLKRIRDEAHRFAITYHRKVRTRGFIASLLDNIPGIGKKRKIILLKHFGSIEAIKKAGEEDIAKVSGIGKKIARIIYEALHQ</sequence>
<evidence type="ECO:0000259" key="7">
    <source>
        <dbReference type="PROSITE" id="PS50151"/>
    </source>
</evidence>
<feature type="domain" description="UVR" evidence="7">
    <location>
        <begin position="200"/>
        <end position="235"/>
    </location>
</feature>